<keyword evidence="3" id="KW-0347">Helicase</keyword>
<evidence type="ECO:0000259" key="2">
    <source>
        <dbReference type="Pfam" id="PF13625"/>
    </source>
</evidence>
<gene>
    <name evidence="3" type="ORF">H9830_05480</name>
</gene>
<dbReference type="Pfam" id="PF13625">
    <property type="entry name" value="Helicase_C_3"/>
    <property type="match status" value="1"/>
</dbReference>
<feature type="region of interest" description="Disordered" evidence="1">
    <location>
        <begin position="87"/>
        <end position="106"/>
    </location>
</feature>
<dbReference type="EMBL" id="DXDC01000159">
    <property type="protein sequence ID" value="HIY65712.1"/>
    <property type="molecule type" value="Genomic_DNA"/>
</dbReference>
<dbReference type="Proteomes" id="UP000824005">
    <property type="component" value="Unassembled WGS sequence"/>
</dbReference>
<organism evidence="3 4">
    <name type="scientific">Candidatus Agrococcus pullicola</name>
    <dbReference type="NCBI Taxonomy" id="2838429"/>
    <lineage>
        <taxon>Bacteria</taxon>
        <taxon>Bacillati</taxon>
        <taxon>Actinomycetota</taxon>
        <taxon>Actinomycetes</taxon>
        <taxon>Micrococcales</taxon>
        <taxon>Microbacteriaceae</taxon>
        <taxon>Agrococcus</taxon>
    </lineage>
</organism>
<reference evidence="3" key="2">
    <citation type="submission" date="2021-04" db="EMBL/GenBank/DDBJ databases">
        <authorList>
            <person name="Gilroy R."/>
        </authorList>
    </citation>
    <scope>NUCLEOTIDE SEQUENCE</scope>
    <source>
        <strain evidence="3">ChiGjej1B1-98</strain>
    </source>
</reference>
<keyword evidence="3" id="KW-0378">Hydrolase</keyword>
<reference evidence="3" key="1">
    <citation type="journal article" date="2021" name="PeerJ">
        <title>Extensive microbial diversity within the chicken gut microbiome revealed by metagenomics and culture.</title>
        <authorList>
            <person name="Gilroy R."/>
            <person name="Ravi A."/>
            <person name="Getino M."/>
            <person name="Pursley I."/>
            <person name="Horton D.L."/>
            <person name="Alikhan N.F."/>
            <person name="Baker D."/>
            <person name="Gharbi K."/>
            <person name="Hall N."/>
            <person name="Watson M."/>
            <person name="Adriaenssens E.M."/>
            <person name="Foster-Nyarko E."/>
            <person name="Jarju S."/>
            <person name="Secka A."/>
            <person name="Antonio M."/>
            <person name="Oren A."/>
            <person name="Chaudhuri R.R."/>
            <person name="La Ragione R."/>
            <person name="Hildebrand F."/>
            <person name="Pallen M.J."/>
        </authorList>
    </citation>
    <scope>NUCLEOTIDE SEQUENCE</scope>
    <source>
        <strain evidence="3">ChiGjej1B1-98</strain>
    </source>
</reference>
<dbReference type="InterPro" id="IPR032830">
    <property type="entry name" value="XPB/Ssl2_N"/>
</dbReference>
<dbReference type="AlphaFoldDB" id="A0A9D1YV51"/>
<accession>A0A9D1YV51</accession>
<evidence type="ECO:0000313" key="4">
    <source>
        <dbReference type="Proteomes" id="UP000824005"/>
    </source>
</evidence>
<evidence type="ECO:0000313" key="3">
    <source>
        <dbReference type="EMBL" id="HIY65712.1"/>
    </source>
</evidence>
<keyword evidence="3" id="KW-0067">ATP-binding</keyword>
<keyword evidence="3" id="KW-0547">Nucleotide-binding</keyword>
<protein>
    <submittedName>
        <fullName evidence="3">Helicase-associated domain-containing protein</fullName>
    </submittedName>
</protein>
<name>A0A9D1YV51_9MICO</name>
<dbReference type="GO" id="GO:0004386">
    <property type="term" value="F:helicase activity"/>
    <property type="evidence" value="ECO:0007669"/>
    <property type="project" value="UniProtKB-KW"/>
</dbReference>
<comment type="caution">
    <text evidence="3">The sequence shown here is derived from an EMBL/GenBank/DDBJ whole genome shotgun (WGS) entry which is preliminary data.</text>
</comment>
<sequence length="546" mass="58746">MTESELIGRLEQLSDTEFDDLLRDWRVPHDTASMAAVASWMRTPEAVDSALARTPASDLAALVAGRSTPTLSARGIDPSDALAARIPELPQSAESDTAKLSDDERRSAADRAVASTVAMSGLVASAAENPVALTSRGIPLAREQRARSAELSVSVEAWEALVDAAKNDGLVAVEPGRLCVTQFGLEWLALTPADRWLELRRLFLARRTLSERHLLESVTSSDLADALPLAGDALLAEMKEVFETAEHLGLVQRGVSTGLVREDVAARIPDPIDYVYLQPDLTVVAPGPLRRSIEERLASMTAAESRGIASSWRLTPASVQRALALGTSADALLEELAELSLTGVPQPVEYLVRDTERRFGTLLVQEHGGPDSSRITSDSDTHKRLLVDRSLVDLRLRVPLGNGVHNGVLVADFPAEEVLARLAQARYPALLANAAGEPVVPARIVAASPRLPEVSGLTSRLRGHGIDTRAVRAEWLEGQLSAAAKLKTPLRVTVESGAQIHHTTIVPLSIRNGRLRGRDIERDLERTLPLRAITEIAGLQPTAEAL</sequence>
<evidence type="ECO:0000256" key="1">
    <source>
        <dbReference type="SAM" id="MobiDB-lite"/>
    </source>
</evidence>
<feature type="domain" description="Helicase XPB/Ssl2 N-terminal" evidence="2">
    <location>
        <begin position="276"/>
        <end position="397"/>
    </location>
</feature>
<feature type="compositionally biased region" description="Basic and acidic residues" evidence="1">
    <location>
        <begin position="96"/>
        <end position="106"/>
    </location>
</feature>
<proteinExistence type="predicted"/>